<comment type="caution">
    <text evidence="2">The sequence shown here is derived from an EMBL/GenBank/DDBJ whole genome shotgun (WGS) entry which is preliminary data.</text>
</comment>
<dbReference type="AlphaFoldDB" id="A0A9D9GTX1"/>
<sequence length="1020" mass="111284">MKSGSKVLIGVLSVAALVGTGVATWTVGGGYHEKETVTITPEIATIGSRDVDLDVVIDDDEGDHPIRFDNPTLQDLSVTYHVTGKKGADAADDFNPFTYNYSTVASEYQPNLSWETTVYRDGSPVGKDDAFFDYVVAPKGEMKYSDWLISGGIDVPLIFEWSEEILGGLNPQTYIYQHIAQYPTKDAQTEFFTKLNEALDVTFKFTFKVGGLTETPIETPTTGEVTLPTVENSTLSIEGMTGNTIPAGEHTITITTNEGYVLTDNKLSVIENGETKEVTMTENSLTRAASHTYTRKYDFKENATYRFDYAVEEETVVTPVEKYAVTFTQPENGTITVTSGETSLTSGALVDENTEVTYVVTPSEGYHIASITVNGKAVEEFDNTSYTGTVTVTSATSISATMEADTPAIEYTKISDLIAIGDGSFSEVTVKATVVAVTKSGYGISDDTAIMQVFNYDLANQYKIGDVLEIKGTPKYFNGSVEFTNTADYKLLEEKDEVTPNTMDVTGADFNSGIDSLLYKHIRITLRAEISGKYTNFYANDLTKYSNFSLIDYDYTFEDGKNYTIEGYVAYLNNGKYIYLYATHVEAAADSEYVTLNSISEMISGGTYIVNGEVAALTTKGMIVDDGTAGVYVYLNKAPNYTVGQEVSIKGSVSAYNGLLQFGEDSEITLLDTNDFTTTVPTELTKEIAESWASESLAQTTVKPYTWTSTITKDGNFFIANLDDANITIEPSYIPSNFSLKEGSSYRITAYFGGYSTSHEYAAVYLTDVKEITPTYDSVESVVITNTDTELEVGKTLQLTSKVLPETANQEVTYEVTSGSEYAKVSETGLVTAEAEGEVTITVTTKGLNSSEQTVTDTINLNIIAATVTDVFTSAGIYKYDVRLNEGSYSADKAELIEVLKVGDEDSSNQIVSATIIDKVYSDTTYEGIKLSSSKVNGSFSITTKDDIYKIKVGIIGWTESGIGLSIDNGIDAAVTYSLDGEGDKTTVTYFKFEFENASKNFTFTATKRLAIAYLEFFTK</sequence>
<reference evidence="2" key="1">
    <citation type="submission" date="2020-10" db="EMBL/GenBank/DDBJ databases">
        <authorList>
            <person name="Gilroy R."/>
        </authorList>
    </citation>
    <scope>NUCLEOTIDE SEQUENCE</scope>
    <source>
        <strain evidence="2">11159</strain>
    </source>
</reference>
<feature type="domain" description="BIG2" evidence="1">
    <location>
        <begin position="778"/>
        <end position="855"/>
    </location>
</feature>
<evidence type="ECO:0000259" key="1">
    <source>
        <dbReference type="SMART" id="SM00635"/>
    </source>
</evidence>
<proteinExistence type="predicted"/>
<dbReference type="InterPro" id="IPR008964">
    <property type="entry name" value="Invasin/intimin_cell_adhesion"/>
</dbReference>
<gene>
    <name evidence="2" type="ORF">IAC58_00945</name>
</gene>
<dbReference type="EMBL" id="JADIMY010000016">
    <property type="protein sequence ID" value="MBO8427115.1"/>
    <property type="molecule type" value="Genomic_DNA"/>
</dbReference>
<organism evidence="2 3">
    <name type="scientific">Candidatus Onthovivens merdipullorum</name>
    <dbReference type="NCBI Taxonomy" id="2840889"/>
    <lineage>
        <taxon>Bacteria</taxon>
        <taxon>Bacillati</taxon>
        <taxon>Bacillota</taxon>
        <taxon>Bacilli</taxon>
        <taxon>Bacillales</taxon>
        <taxon>Candidatus Onthovivens</taxon>
    </lineage>
</organism>
<dbReference type="Proteomes" id="UP000823613">
    <property type="component" value="Unassembled WGS sequence"/>
</dbReference>
<reference evidence="2" key="2">
    <citation type="journal article" date="2021" name="PeerJ">
        <title>Extensive microbial diversity within the chicken gut microbiome revealed by metagenomics and culture.</title>
        <authorList>
            <person name="Gilroy R."/>
            <person name="Ravi A."/>
            <person name="Getino M."/>
            <person name="Pursley I."/>
            <person name="Horton D.L."/>
            <person name="Alikhan N.F."/>
            <person name="Baker D."/>
            <person name="Gharbi K."/>
            <person name="Hall N."/>
            <person name="Watson M."/>
            <person name="Adriaenssens E.M."/>
            <person name="Foster-Nyarko E."/>
            <person name="Jarju S."/>
            <person name="Secka A."/>
            <person name="Antonio M."/>
            <person name="Oren A."/>
            <person name="Chaudhuri R.R."/>
            <person name="La Ragione R."/>
            <person name="Hildebrand F."/>
            <person name="Pallen M.J."/>
        </authorList>
    </citation>
    <scope>NUCLEOTIDE SEQUENCE</scope>
    <source>
        <strain evidence="2">11159</strain>
    </source>
</reference>
<evidence type="ECO:0000313" key="2">
    <source>
        <dbReference type="EMBL" id="MBO8427115.1"/>
    </source>
</evidence>
<protein>
    <submittedName>
        <fullName evidence="2">Ig-like domain-containing protein</fullName>
    </submittedName>
</protein>
<name>A0A9D9GTX1_9BACL</name>
<accession>A0A9D9GTX1</accession>
<dbReference type="InterPro" id="IPR003343">
    <property type="entry name" value="Big_2"/>
</dbReference>
<evidence type="ECO:0000313" key="3">
    <source>
        <dbReference type="Proteomes" id="UP000823613"/>
    </source>
</evidence>
<dbReference type="Gene3D" id="2.60.40.1080">
    <property type="match status" value="1"/>
</dbReference>
<dbReference type="SUPFAM" id="SSF49373">
    <property type="entry name" value="Invasin/intimin cell-adhesion fragments"/>
    <property type="match status" value="1"/>
</dbReference>
<dbReference type="Pfam" id="PF02368">
    <property type="entry name" value="Big_2"/>
    <property type="match status" value="1"/>
</dbReference>
<dbReference type="SMART" id="SM00635">
    <property type="entry name" value="BID_2"/>
    <property type="match status" value="2"/>
</dbReference>
<feature type="domain" description="BIG2" evidence="1">
    <location>
        <begin position="274"/>
        <end position="349"/>
    </location>
</feature>